<reference evidence="16" key="1">
    <citation type="journal article" date="2023" name="Mol. Ecol. Resour.">
        <title>Chromosome-level genome assembly of a triploid poplar Populus alba 'Berolinensis'.</title>
        <authorList>
            <person name="Chen S."/>
            <person name="Yu Y."/>
            <person name="Wang X."/>
            <person name="Wang S."/>
            <person name="Zhang T."/>
            <person name="Zhou Y."/>
            <person name="He R."/>
            <person name="Meng N."/>
            <person name="Wang Y."/>
            <person name="Liu W."/>
            <person name="Liu Z."/>
            <person name="Liu J."/>
            <person name="Guo Q."/>
            <person name="Huang H."/>
            <person name="Sederoff R.R."/>
            <person name="Wang G."/>
            <person name="Qu G."/>
            <person name="Chen S."/>
        </authorList>
    </citation>
    <scope>NUCLEOTIDE SEQUENCE</scope>
    <source>
        <strain evidence="16">SC-2020</strain>
    </source>
</reference>
<feature type="compositionally biased region" description="Low complexity" evidence="11">
    <location>
        <begin position="308"/>
        <end position="319"/>
    </location>
</feature>
<dbReference type="Gene3D" id="1.10.510.10">
    <property type="entry name" value="Transferase(Phosphotransferase) domain 1"/>
    <property type="match status" value="1"/>
</dbReference>
<dbReference type="Pfam" id="PF00665">
    <property type="entry name" value="rve"/>
    <property type="match status" value="1"/>
</dbReference>
<accession>A0AAD6M768</accession>
<dbReference type="InterPro" id="IPR057670">
    <property type="entry name" value="SH3_retrovirus"/>
</dbReference>
<dbReference type="EMBL" id="JAQIZT010000011">
    <property type="protein sequence ID" value="KAJ6978842.1"/>
    <property type="molecule type" value="Genomic_DNA"/>
</dbReference>
<keyword evidence="12" id="KW-0732">Signal</keyword>
<dbReference type="SUPFAM" id="SSF53098">
    <property type="entry name" value="Ribonuclease H-like"/>
    <property type="match status" value="1"/>
</dbReference>
<dbReference type="SUPFAM" id="SSF56112">
    <property type="entry name" value="Protein kinase-like (PK-like)"/>
    <property type="match status" value="1"/>
</dbReference>
<feature type="domain" description="Protein kinase" evidence="13">
    <location>
        <begin position="1"/>
        <end position="272"/>
    </location>
</feature>
<evidence type="ECO:0000259" key="14">
    <source>
        <dbReference type="PROSITE" id="PS50158"/>
    </source>
</evidence>
<dbReference type="CDD" id="cd23509">
    <property type="entry name" value="Gnk2-like"/>
    <property type="match status" value="1"/>
</dbReference>
<comment type="caution">
    <text evidence="16">The sequence shown here is derived from an EMBL/GenBank/DDBJ whole genome shotgun (WGS) entry which is preliminary data.</text>
</comment>
<dbReference type="Proteomes" id="UP001164929">
    <property type="component" value="Chromosome 11"/>
</dbReference>
<organism evidence="16 17">
    <name type="scientific">Populus alba x Populus x berolinensis</name>
    <dbReference type="NCBI Taxonomy" id="444605"/>
    <lineage>
        <taxon>Eukaryota</taxon>
        <taxon>Viridiplantae</taxon>
        <taxon>Streptophyta</taxon>
        <taxon>Embryophyta</taxon>
        <taxon>Tracheophyta</taxon>
        <taxon>Spermatophyta</taxon>
        <taxon>Magnoliopsida</taxon>
        <taxon>eudicotyledons</taxon>
        <taxon>Gunneridae</taxon>
        <taxon>Pentapetalae</taxon>
        <taxon>rosids</taxon>
        <taxon>fabids</taxon>
        <taxon>Malpighiales</taxon>
        <taxon>Salicaceae</taxon>
        <taxon>Saliceae</taxon>
        <taxon>Populus</taxon>
    </lineage>
</organism>
<dbReference type="InterPro" id="IPR013103">
    <property type="entry name" value="RVT_2"/>
</dbReference>
<dbReference type="InterPro" id="IPR012337">
    <property type="entry name" value="RNaseH-like_sf"/>
</dbReference>
<proteinExistence type="predicted"/>
<dbReference type="InterPro" id="IPR008271">
    <property type="entry name" value="Ser/Thr_kinase_AS"/>
</dbReference>
<dbReference type="PANTHER" id="PTHR11439:SF463">
    <property type="entry name" value="REVERSE TRANSCRIPTASE TY1_COPIA-TYPE DOMAIN-CONTAINING PROTEIN"/>
    <property type="match status" value="1"/>
</dbReference>
<feature type="domain" description="CCHC-type" evidence="14">
    <location>
        <begin position="353"/>
        <end position="368"/>
    </location>
</feature>
<keyword evidence="3" id="KW-0808">Transferase</keyword>
<dbReference type="InterPro" id="IPR001878">
    <property type="entry name" value="Znf_CCHC"/>
</dbReference>
<evidence type="ECO:0000256" key="2">
    <source>
        <dbReference type="ARBA" id="ARBA00022527"/>
    </source>
</evidence>
<keyword evidence="5" id="KW-0645">Protease</keyword>
<keyword evidence="10" id="KW-0862">Zinc</keyword>
<feature type="domain" description="Integrase catalytic" evidence="15">
    <location>
        <begin position="596"/>
        <end position="759"/>
    </location>
</feature>
<comment type="catalytic activity">
    <reaction evidence="8">
        <text>L-threonyl-[protein] + ATP = O-phospho-L-threonyl-[protein] + ADP + H(+)</text>
        <dbReference type="Rhea" id="RHEA:46608"/>
        <dbReference type="Rhea" id="RHEA-COMP:11060"/>
        <dbReference type="Rhea" id="RHEA-COMP:11605"/>
        <dbReference type="ChEBI" id="CHEBI:15378"/>
        <dbReference type="ChEBI" id="CHEBI:30013"/>
        <dbReference type="ChEBI" id="CHEBI:30616"/>
        <dbReference type="ChEBI" id="CHEBI:61977"/>
        <dbReference type="ChEBI" id="CHEBI:456216"/>
        <dbReference type="EC" id="2.7.11.1"/>
    </reaction>
</comment>
<keyword evidence="7" id="KW-0067">ATP-binding</keyword>
<dbReference type="Pfam" id="PF14223">
    <property type="entry name" value="Retrotran_gag_2"/>
    <property type="match status" value="1"/>
</dbReference>
<dbReference type="Pfam" id="PF25597">
    <property type="entry name" value="SH3_retrovirus"/>
    <property type="match status" value="1"/>
</dbReference>
<dbReference type="PROSITE" id="PS50011">
    <property type="entry name" value="PROTEIN_KINASE_DOM"/>
    <property type="match status" value="1"/>
</dbReference>
<evidence type="ECO:0000256" key="8">
    <source>
        <dbReference type="ARBA" id="ARBA00047899"/>
    </source>
</evidence>
<evidence type="ECO:0000256" key="7">
    <source>
        <dbReference type="ARBA" id="ARBA00022840"/>
    </source>
</evidence>
<keyword evidence="10" id="KW-0479">Metal-binding</keyword>
<keyword evidence="5" id="KW-0064">Aspartyl protease</keyword>
<evidence type="ECO:0000256" key="6">
    <source>
        <dbReference type="ARBA" id="ARBA00022777"/>
    </source>
</evidence>
<evidence type="ECO:0000256" key="11">
    <source>
        <dbReference type="SAM" id="MobiDB-lite"/>
    </source>
</evidence>
<keyword evidence="17" id="KW-1185">Reference proteome</keyword>
<evidence type="ECO:0000259" key="15">
    <source>
        <dbReference type="PROSITE" id="PS50994"/>
    </source>
</evidence>
<dbReference type="InterPro" id="IPR043502">
    <property type="entry name" value="DNA/RNA_pol_sf"/>
</dbReference>
<evidence type="ECO:0000259" key="13">
    <source>
        <dbReference type="PROSITE" id="PS50011"/>
    </source>
</evidence>
<keyword evidence="10" id="KW-0863">Zinc-finger</keyword>
<dbReference type="GO" id="GO:0008270">
    <property type="term" value="F:zinc ion binding"/>
    <property type="evidence" value="ECO:0007669"/>
    <property type="project" value="UniProtKB-KW"/>
</dbReference>
<dbReference type="FunFam" id="1.10.510.10:FF:001023">
    <property type="entry name" value="Os07g0541700 protein"/>
    <property type="match status" value="1"/>
</dbReference>
<evidence type="ECO:0000256" key="10">
    <source>
        <dbReference type="PROSITE-ProRule" id="PRU00047"/>
    </source>
</evidence>
<feature type="region of interest" description="Disordered" evidence="11">
    <location>
        <begin position="308"/>
        <end position="328"/>
    </location>
</feature>
<gene>
    <name evidence="16" type="ORF">NC653_027113</name>
</gene>
<dbReference type="Pfam" id="PF07727">
    <property type="entry name" value="RVT_2"/>
    <property type="match status" value="1"/>
</dbReference>
<evidence type="ECO:0000256" key="4">
    <source>
        <dbReference type="ARBA" id="ARBA00022741"/>
    </source>
</evidence>
<dbReference type="Gene3D" id="3.30.420.10">
    <property type="entry name" value="Ribonuclease H-like superfamily/Ribonuclease H"/>
    <property type="match status" value="1"/>
</dbReference>
<sequence length="1421" mass="158394">MAMLPSKLLFFFSPVFIHLLVLSSANSDYKSNLDRLISSFSSDTNIDYGFYTGSFGENIDKAYAISLCRGDKKPDPVKRVLLDWETLYKIIEGIARGLLYLHEDSQLRIIHRDLKAANILLDENMNPKISDFGMARMFVMDQAQDRTSRDKLLLNALIGSLSPTIIPFIACAKTAQEAWNILAITYAKPSRGRIKQIKNQLKHPSKGSQSITEFLHSVKATADELAILGAPMDPEDLTDTILDGLDEDYKELVRAVQARDTSISFDELHEKLLSFEAMSSSHATPLPITANLTQKSSPTWRNTRSSFNFRPPSPSSANSHFWRSSPPSTFRPTFNRPNYRPACPPLRPYQGFCQICGIHGHTAKRCPSFQLVPTNATNTESSASQHSSSSWQPRVNFVANNSSPSPTWLLDSGASHHVTADLEHLSLHSPYSGSDDVMIGDGTNLPITHTSSTHLSSPTSSFTLSNVLCVPTMQRNLISFYQFCVTNNISVEFLPSLFFVKDLQTGAILFQGSVKDGVYECPASRPQSPPLLAFSTTKTTSAIWHSRLGHPAFPILKHVLTHSHLASSASITSDFSCNACHCNKSHKLPFSTSTLVSTHPLQIVFSDVWTSPIVSSAGFKYYVIFVDHFTTYVWFYPLKRKSDVHDVFTRYKAIVENYFKHSIVTLYTDNGGEFLSLRNFLSTVGITHMTTPPHTPELNGYSERRHRHIVETGLTLLSHASLPLTFWNHAFSAAVHLINRMPTTSLNLSSPFELIFKTTPNYSKLKSFGCLCYPWIRPYSSHKLEPKSKPCVFLGYSLSQHAYLCFEPSASKTFVSRHVQFVESVFPYTHLHSTLPRPNSTTAVLWLPPVIKVSVPLPSQLSSYTPVITAPELPPAAATSIPPLSATSPIPPSLVTHPASPPPPCHSMTTRAKNNILKPIQKLNLHTQVISSPTSEPTTVAQALKNSNWRTAMSDEYNALVHNGTWELVSPSLATNLVGCKWIFRIKRHPDGSVDRFMARLVAKGFHQRPGVDYLETFSPVIKPTTIRLVLSVAVANGWSLRQLDINNAFLQGTLTETVYMAQPPGFIDSDHPTHVCKLHKAIYGLKQAPRAWYQELRKFLMKSGFRNSHSDTSLFILQTGTKLLYLLVYVDDIILTEVIPQSQGILLSQRRYIKELLAKTHMDMSKPVLTPLPTDSLLTLSAGTILSDPTEYRTVVGSLQYLSLTRPDISFAVNRMSQFMHAPTDEHWNCVKRILRYLCGSSHEGLLLKCNSPLSLHAFSDSLQAFSDADWAGNKDDYTSTSAHLVYLGNNLISWSSKKQQTVARSSTEAEYRSVAATAAELCWIRSLLSELCITLLHTPVIYCDNIGATQLSSNPVFHSRMKHVAIDYHFIRDQVQTGALRVAHVSSTDQLADLLTKPLPRSRFQDLRSKIGLSSRGLS</sequence>
<dbReference type="GO" id="GO:0004190">
    <property type="term" value="F:aspartic-type endopeptidase activity"/>
    <property type="evidence" value="ECO:0007669"/>
    <property type="project" value="UniProtKB-KW"/>
</dbReference>
<dbReference type="InterPro" id="IPR036397">
    <property type="entry name" value="RNaseH_sf"/>
</dbReference>
<dbReference type="Pfam" id="PF13976">
    <property type="entry name" value="gag_pre-integrs"/>
    <property type="match status" value="1"/>
</dbReference>
<dbReference type="PROSITE" id="PS50994">
    <property type="entry name" value="INTEGRASE"/>
    <property type="match status" value="1"/>
</dbReference>
<dbReference type="InterPro" id="IPR054722">
    <property type="entry name" value="PolX-like_BBD"/>
</dbReference>
<evidence type="ECO:0000256" key="3">
    <source>
        <dbReference type="ARBA" id="ARBA00022679"/>
    </source>
</evidence>
<keyword evidence="4" id="KW-0547">Nucleotide-binding</keyword>
<keyword evidence="2" id="KW-0723">Serine/threonine-protein kinase</keyword>
<feature type="signal peptide" evidence="12">
    <location>
        <begin position="1"/>
        <end position="25"/>
    </location>
</feature>
<dbReference type="EC" id="2.7.11.1" evidence="1"/>
<dbReference type="PROSITE" id="PS50158">
    <property type="entry name" value="ZF_CCHC"/>
    <property type="match status" value="1"/>
</dbReference>
<evidence type="ECO:0000313" key="16">
    <source>
        <dbReference type="EMBL" id="KAJ6978842.1"/>
    </source>
</evidence>
<evidence type="ECO:0000256" key="5">
    <source>
        <dbReference type="ARBA" id="ARBA00022750"/>
    </source>
</evidence>
<protein>
    <recommendedName>
        <fullName evidence="1">non-specific serine/threonine protein kinase</fullName>
        <ecNumber evidence="1">2.7.11.1</ecNumber>
    </recommendedName>
</protein>
<dbReference type="PANTHER" id="PTHR11439">
    <property type="entry name" value="GAG-POL-RELATED RETROTRANSPOSON"/>
    <property type="match status" value="1"/>
</dbReference>
<keyword evidence="5" id="KW-0378">Hydrolase</keyword>
<dbReference type="Pfam" id="PF22936">
    <property type="entry name" value="Pol_BBD"/>
    <property type="match status" value="1"/>
</dbReference>
<keyword evidence="6" id="KW-0418">Kinase</keyword>
<dbReference type="InterPro" id="IPR000719">
    <property type="entry name" value="Prot_kinase_dom"/>
</dbReference>
<dbReference type="InterPro" id="IPR025724">
    <property type="entry name" value="GAG-pre-integrase_dom"/>
</dbReference>
<dbReference type="GO" id="GO:0015074">
    <property type="term" value="P:DNA integration"/>
    <property type="evidence" value="ECO:0007669"/>
    <property type="project" value="InterPro"/>
</dbReference>
<dbReference type="InterPro" id="IPR011009">
    <property type="entry name" value="Kinase-like_dom_sf"/>
</dbReference>
<dbReference type="PROSITE" id="PS00108">
    <property type="entry name" value="PROTEIN_KINASE_ST"/>
    <property type="match status" value="1"/>
</dbReference>
<evidence type="ECO:0000256" key="1">
    <source>
        <dbReference type="ARBA" id="ARBA00012513"/>
    </source>
</evidence>
<comment type="catalytic activity">
    <reaction evidence="9">
        <text>L-seryl-[protein] + ATP = O-phospho-L-seryl-[protein] + ADP + H(+)</text>
        <dbReference type="Rhea" id="RHEA:17989"/>
        <dbReference type="Rhea" id="RHEA-COMP:9863"/>
        <dbReference type="Rhea" id="RHEA-COMP:11604"/>
        <dbReference type="ChEBI" id="CHEBI:15378"/>
        <dbReference type="ChEBI" id="CHEBI:29999"/>
        <dbReference type="ChEBI" id="CHEBI:30616"/>
        <dbReference type="ChEBI" id="CHEBI:83421"/>
        <dbReference type="ChEBI" id="CHEBI:456216"/>
        <dbReference type="EC" id="2.7.11.1"/>
    </reaction>
</comment>
<dbReference type="Pfam" id="PF01657">
    <property type="entry name" value="Stress-antifung"/>
    <property type="match status" value="1"/>
</dbReference>
<dbReference type="CDD" id="cd09272">
    <property type="entry name" value="RNase_HI_RT_Ty1"/>
    <property type="match status" value="1"/>
</dbReference>
<dbReference type="InterPro" id="IPR001584">
    <property type="entry name" value="Integrase_cat-core"/>
</dbReference>
<dbReference type="SUPFAM" id="SSF56672">
    <property type="entry name" value="DNA/RNA polymerases"/>
    <property type="match status" value="1"/>
</dbReference>
<dbReference type="InterPro" id="IPR002902">
    <property type="entry name" value="GNK2"/>
</dbReference>
<evidence type="ECO:0000313" key="17">
    <source>
        <dbReference type="Proteomes" id="UP001164929"/>
    </source>
</evidence>
<dbReference type="GO" id="GO:0005524">
    <property type="term" value="F:ATP binding"/>
    <property type="evidence" value="ECO:0007669"/>
    <property type="project" value="UniProtKB-KW"/>
</dbReference>
<name>A0AAD6M768_9ROSI</name>
<dbReference type="GO" id="GO:0003676">
    <property type="term" value="F:nucleic acid binding"/>
    <property type="evidence" value="ECO:0007669"/>
    <property type="project" value="InterPro"/>
</dbReference>
<dbReference type="GO" id="GO:0004674">
    <property type="term" value="F:protein serine/threonine kinase activity"/>
    <property type="evidence" value="ECO:0007669"/>
    <property type="project" value="UniProtKB-KW"/>
</dbReference>
<evidence type="ECO:0000256" key="9">
    <source>
        <dbReference type="ARBA" id="ARBA00048679"/>
    </source>
</evidence>
<evidence type="ECO:0000256" key="12">
    <source>
        <dbReference type="SAM" id="SignalP"/>
    </source>
</evidence>
<feature type="chain" id="PRO_5042185836" description="non-specific serine/threonine protein kinase" evidence="12">
    <location>
        <begin position="26"/>
        <end position="1421"/>
    </location>
</feature>